<accession>A0A3D8HHL7</accession>
<dbReference type="Pfam" id="PF13412">
    <property type="entry name" value="HTH_24"/>
    <property type="match status" value="1"/>
</dbReference>
<dbReference type="InterPro" id="IPR049874">
    <property type="entry name" value="ROK_cs"/>
</dbReference>
<dbReference type="Proteomes" id="UP000256321">
    <property type="component" value="Unassembled WGS sequence"/>
</dbReference>
<dbReference type="PANTHER" id="PTHR18964">
    <property type="entry name" value="ROK (REPRESSOR, ORF, KINASE) FAMILY"/>
    <property type="match status" value="1"/>
</dbReference>
<evidence type="ECO:0000256" key="1">
    <source>
        <dbReference type="ARBA" id="ARBA00006479"/>
    </source>
</evidence>
<evidence type="ECO:0000313" key="5">
    <source>
        <dbReference type="Proteomes" id="UP000629596"/>
    </source>
</evidence>
<organism evidence="3 4">
    <name type="scientific">Parabacteroides acidifaciens</name>
    <dbReference type="NCBI Taxonomy" id="2290935"/>
    <lineage>
        <taxon>Bacteria</taxon>
        <taxon>Pseudomonadati</taxon>
        <taxon>Bacteroidota</taxon>
        <taxon>Bacteroidia</taxon>
        <taxon>Bacteroidales</taxon>
        <taxon>Tannerellaceae</taxon>
        <taxon>Parabacteroides</taxon>
    </lineage>
</organism>
<dbReference type="InterPro" id="IPR036388">
    <property type="entry name" value="WH-like_DNA-bd_sf"/>
</dbReference>
<dbReference type="Proteomes" id="UP000629596">
    <property type="component" value="Unassembled WGS sequence"/>
</dbReference>
<protein>
    <submittedName>
        <fullName evidence="3">ROK family transcriptional regulator</fullName>
    </submittedName>
</protein>
<dbReference type="InterPro" id="IPR036390">
    <property type="entry name" value="WH_DNA-bd_sf"/>
</dbReference>
<evidence type="ECO:0000313" key="4">
    <source>
        <dbReference type="Proteomes" id="UP000256321"/>
    </source>
</evidence>
<reference evidence="2 5" key="2">
    <citation type="submission" date="2020-08" db="EMBL/GenBank/DDBJ databases">
        <title>Genome public.</title>
        <authorList>
            <person name="Liu C."/>
            <person name="Sun Q."/>
        </authorList>
    </citation>
    <scope>NUCLEOTIDE SEQUENCE [LARGE SCALE GENOMIC DNA]</scope>
    <source>
        <strain evidence="2 5">426_9</strain>
    </source>
</reference>
<evidence type="ECO:0000313" key="3">
    <source>
        <dbReference type="EMBL" id="RDU50398.1"/>
    </source>
</evidence>
<dbReference type="Gene3D" id="1.10.10.10">
    <property type="entry name" value="Winged helix-like DNA-binding domain superfamily/Winged helix DNA-binding domain"/>
    <property type="match status" value="1"/>
</dbReference>
<gene>
    <name evidence="3" type="ORF">DWU89_04235</name>
    <name evidence="2" type="ORF">H8784_04170</name>
</gene>
<proteinExistence type="inferred from homology"/>
<comment type="caution">
    <text evidence="3">The sequence shown here is derived from an EMBL/GenBank/DDBJ whole genome shotgun (WGS) entry which is preliminary data.</text>
</comment>
<dbReference type="EMBL" id="QREV01000006">
    <property type="protein sequence ID" value="RDU50398.1"/>
    <property type="molecule type" value="Genomic_DNA"/>
</dbReference>
<dbReference type="AlphaFoldDB" id="A0A3D8HHL7"/>
<dbReference type="InterPro" id="IPR000600">
    <property type="entry name" value="ROK"/>
</dbReference>
<dbReference type="RefSeq" id="WP_115498436.1">
    <property type="nucleotide sequence ID" value="NZ_JACRTI010000006.1"/>
</dbReference>
<dbReference type="Gene3D" id="3.30.420.40">
    <property type="match status" value="2"/>
</dbReference>
<dbReference type="InterPro" id="IPR043129">
    <property type="entry name" value="ATPase_NBD"/>
</dbReference>
<keyword evidence="5" id="KW-1185">Reference proteome</keyword>
<name>A0A3D8HHL7_9BACT</name>
<sequence>MNTNFLLSSDSNNRSELLKKKIIHYYIANGDATIADLGREMDLSVPTVTKLVTELQEDSYILDFGKQDTNGGRKPNIYGLNPASGYFVGVDMLKDKLNMAAIDFKGDKVQLEENVPYELKNTPASFDEFCRIIEDFIVSLPIERNKILAVGVNISGRVNPVSGYSYSIFYFDEKPLAQILEERLQAKVFIENDSRAMTYGEYMKGVVQGEKNILFINMAWGLGLGIIVDGNLYYGRSGFSGEFGHFCMFDNEVLCHCGKKGCLETEASGSAFHRILTERHREGSNTILAGKLDSGKEISLGDLLEAVRKEDVLCIEILEQMGFNLGKGIAGLMNLFNPELVILGGTLSLAGEYISLPIKSAIRKYSLNLVNQDTEIKISRLGERAGAIGACLLSRSKLLGMIRY</sequence>
<dbReference type="SUPFAM" id="SSF46785">
    <property type="entry name" value="Winged helix' DNA-binding domain"/>
    <property type="match status" value="1"/>
</dbReference>
<dbReference type="EMBL" id="JACRTI010000006">
    <property type="protein sequence ID" value="MBC8600914.1"/>
    <property type="molecule type" value="Genomic_DNA"/>
</dbReference>
<dbReference type="PANTHER" id="PTHR18964:SF149">
    <property type="entry name" value="BIFUNCTIONAL UDP-N-ACETYLGLUCOSAMINE 2-EPIMERASE_N-ACETYLMANNOSAMINE KINASE"/>
    <property type="match status" value="1"/>
</dbReference>
<reference evidence="3 4" key="1">
    <citation type="submission" date="2018-07" db="EMBL/GenBank/DDBJ databases">
        <title>Parabacteroides acidifaciens nov. sp., isolated from human feces.</title>
        <authorList>
            <person name="Wang Y.J."/>
        </authorList>
    </citation>
    <scope>NUCLEOTIDE SEQUENCE [LARGE SCALE GENOMIC DNA]</scope>
    <source>
        <strain evidence="3 4">426-9</strain>
    </source>
</reference>
<dbReference type="SUPFAM" id="SSF53067">
    <property type="entry name" value="Actin-like ATPase domain"/>
    <property type="match status" value="1"/>
</dbReference>
<dbReference type="PROSITE" id="PS01125">
    <property type="entry name" value="ROK"/>
    <property type="match status" value="1"/>
</dbReference>
<dbReference type="Pfam" id="PF00480">
    <property type="entry name" value="ROK"/>
    <property type="match status" value="1"/>
</dbReference>
<comment type="similarity">
    <text evidence="1">Belongs to the ROK (NagC/XylR) family.</text>
</comment>
<evidence type="ECO:0000313" key="2">
    <source>
        <dbReference type="EMBL" id="MBC8600914.1"/>
    </source>
</evidence>